<keyword evidence="3 5" id="KW-0808">Transferase</keyword>
<dbReference type="InterPro" id="IPR029063">
    <property type="entry name" value="SAM-dependent_MTases_sf"/>
</dbReference>
<dbReference type="InterPro" id="IPR051052">
    <property type="entry name" value="Diverse_substrate_MTase"/>
</dbReference>
<dbReference type="GO" id="GO:0032259">
    <property type="term" value="P:methylation"/>
    <property type="evidence" value="ECO:0007669"/>
    <property type="project" value="UniProtKB-KW"/>
</dbReference>
<accession>A0A1G6Y0S0</accession>
<dbReference type="Pfam" id="PF08241">
    <property type="entry name" value="Methyltransf_11"/>
    <property type="match status" value="1"/>
</dbReference>
<dbReference type="RefSeq" id="WP_091456681.1">
    <property type="nucleotide sequence ID" value="NZ_FMZZ01000019.1"/>
</dbReference>
<sequence>MDESELFAKRASSFGANAAAYAQHRPGYPAEAIEWVIGDRMRVLDLAAGTGRLTEGLLAFGLEVTAVEPDEAMRAELTRRIPDVPALDGSAEDIPLPDASVEAVLVGHAFHWFNTDKALTEITRVLRPGGVFGALWNHDDLTVDWVAGLAELTATSLGEVQRVKVDVPSHDLLEPHELKTFPHRQRRTVESLLATLGTHSQISVADATERAQVFDRVRTYLWSRPETSAGEFDRPLITSVVRAIRR</sequence>
<evidence type="ECO:0000256" key="3">
    <source>
        <dbReference type="ARBA" id="ARBA00022679"/>
    </source>
</evidence>
<name>A0A1G6Y0S0_9PSEU</name>
<dbReference type="OrthoDB" id="9797252at2"/>
<evidence type="ECO:0000313" key="6">
    <source>
        <dbReference type="Proteomes" id="UP000199501"/>
    </source>
</evidence>
<gene>
    <name evidence="5" type="ORF">SAMN05216174_11967</name>
</gene>
<evidence type="ECO:0000259" key="4">
    <source>
        <dbReference type="Pfam" id="PF08241"/>
    </source>
</evidence>
<keyword evidence="2 5" id="KW-0489">Methyltransferase</keyword>
<dbReference type="PANTHER" id="PTHR44942:SF4">
    <property type="entry name" value="METHYLTRANSFERASE TYPE 11 DOMAIN-CONTAINING PROTEIN"/>
    <property type="match status" value="1"/>
</dbReference>
<dbReference type="STRING" id="1271860.SAMN05216174_11967"/>
<dbReference type="InterPro" id="IPR013216">
    <property type="entry name" value="Methyltransf_11"/>
</dbReference>
<dbReference type="SUPFAM" id="SSF53335">
    <property type="entry name" value="S-adenosyl-L-methionine-dependent methyltransferases"/>
    <property type="match status" value="1"/>
</dbReference>
<comment type="similarity">
    <text evidence="1">Belongs to the methyltransferase superfamily.</text>
</comment>
<dbReference type="CDD" id="cd02440">
    <property type="entry name" value="AdoMet_MTases"/>
    <property type="match status" value="1"/>
</dbReference>
<dbReference type="PANTHER" id="PTHR44942">
    <property type="entry name" value="METHYLTRANSF_11 DOMAIN-CONTAINING PROTEIN"/>
    <property type="match status" value="1"/>
</dbReference>
<feature type="domain" description="Methyltransferase type 11" evidence="4">
    <location>
        <begin position="44"/>
        <end position="132"/>
    </location>
</feature>
<evidence type="ECO:0000256" key="1">
    <source>
        <dbReference type="ARBA" id="ARBA00008361"/>
    </source>
</evidence>
<dbReference type="AlphaFoldDB" id="A0A1G6Y0S0"/>
<dbReference type="GO" id="GO:0008757">
    <property type="term" value="F:S-adenosylmethionine-dependent methyltransferase activity"/>
    <property type="evidence" value="ECO:0007669"/>
    <property type="project" value="InterPro"/>
</dbReference>
<keyword evidence="6" id="KW-1185">Reference proteome</keyword>
<organism evidence="5 6">
    <name type="scientific">Actinokineospora iranica</name>
    <dbReference type="NCBI Taxonomy" id="1271860"/>
    <lineage>
        <taxon>Bacteria</taxon>
        <taxon>Bacillati</taxon>
        <taxon>Actinomycetota</taxon>
        <taxon>Actinomycetes</taxon>
        <taxon>Pseudonocardiales</taxon>
        <taxon>Pseudonocardiaceae</taxon>
        <taxon>Actinokineospora</taxon>
    </lineage>
</organism>
<reference evidence="6" key="1">
    <citation type="submission" date="2016-10" db="EMBL/GenBank/DDBJ databases">
        <authorList>
            <person name="Varghese N."/>
            <person name="Submissions S."/>
        </authorList>
    </citation>
    <scope>NUCLEOTIDE SEQUENCE [LARGE SCALE GENOMIC DNA]</scope>
    <source>
        <strain evidence="6">IBRC-M 10403</strain>
    </source>
</reference>
<evidence type="ECO:0000313" key="5">
    <source>
        <dbReference type="EMBL" id="SDD83226.1"/>
    </source>
</evidence>
<dbReference type="Proteomes" id="UP000199501">
    <property type="component" value="Unassembled WGS sequence"/>
</dbReference>
<dbReference type="EMBL" id="FMZZ01000019">
    <property type="protein sequence ID" value="SDD83226.1"/>
    <property type="molecule type" value="Genomic_DNA"/>
</dbReference>
<proteinExistence type="inferred from homology"/>
<evidence type="ECO:0000256" key="2">
    <source>
        <dbReference type="ARBA" id="ARBA00022603"/>
    </source>
</evidence>
<protein>
    <submittedName>
        <fullName evidence="5">Methyltransferase domain-containing protein</fullName>
    </submittedName>
</protein>
<dbReference type="Gene3D" id="3.40.50.150">
    <property type="entry name" value="Vaccinia Virus protein VP39"/>
    <property type="match status" value="1"/>
</dbReference>